<dbReference type="SUPFAM" id="SSF51735">
    <property type="entry name" value="NAD(P)-binding Rossmann-fold domains"/>
    <property type="match status" value="1"/>
</dbReference>
<proteinExistence type="inferred from homology"/>
<keyword evidence="10" id="KW-1185">Reference proteome</keyword>
<feature type="domain" description="Gfo/Idh/MocA-like oxidoreductase N-terminal" evidence="6">
    <location>
        <begin position="10"/>
        <end position="137"/>
    </location>
</feature>
<evidence type="ECO:0000256" key="5">
    <source>
        <dbReference type="ARBA" id="ARBA00049233"/>
    </source>
</evidence>
<dbReference type="OrthoDB" id="2129491at2759"/>
<dbReference type="GO" id="GO:0000166">
    <property type="term" value="F:nucleotide binding"/>
    <property type="evidence" value="ECO:0007669"/>
    <property type="project" value="InterPro"/>
</dbReference>
<dbReference type="AlphaFoldDB" id="A0A6A5V6Q0"/>
<dbReference type="EMBL" id="ML976685">
    <property type="protein sequence ID" value="KAF1972795.1"/>
    <property type="molecule type" value="Genomic_DNA"/>
</dbReference>
<dbReference type="GO" id="GO:0047837">
    <property type="term" value="F:D-xylose 1-dehydrogenase (NADP+) activity"/>
    <property type="evidence" value="ECO:0007669"/>
    <property type="project" value="UniProtKB-EC"/>
</dbReference>
<accession>A0A6A5V6Q0</accession>
<evidence type="ECO:0000256" key="4">
    <source>
        <dbReference type="ARBA" id="ARBA00042988"/>
    </source>
</evidence>
<dbReference type="Pfam" id="PF22725">
    <property type="entry name" value="GFO_IDH_MocA_C3"/>
    <property type="match status" value="1"/>
</dbReference>
<keyword evidence="2" id="KW-0560">Oxidoreductase</keyword>
<evidence type="ECO:0000256" key="2">
    <source>
        <dbReference type="ARBA" id="ARBA00023002"/>
    </source>
</evidence>
<name>A0A6A5V6Q0_9PLEO</name>
<evidence type="ECO:0000259" key="6">
    <source>
        <dbReference type="Pfam" id="PF01408"/>
    </source>
</evidence>
<evidence type="ECO:0000256" key="3">
    <source>
        <dbReference type="ARBA" id="ARBA00038984"/>
    </source>
</evidence>
<dbReference type="Gene3D" id="3.40.50.720">
    <property type="entry name" value="NAD(P)-binding Rossmann-like Domain"/>
    <property type="match status" value="1"/>
</dbReference>
<dbReference type="PANTHER" id="PTHR22604:SF115">
    <property type="entry name" value="DIHYDRODIOL DEHYDROGENASE, PUTATIVE (AFU_ORTHOLOGUE AFUA_1G07520)-RELATED"/>
    <property type="match status" value="1"/>
</dbReference>
<dbReference type="InterPro" id="IPR050984">
    <property type="entry name" value="Gfo/Idh/MocA_domain"/>
</dbReference>
<reference evidence="9" key="1">
    <citation type="journal article" date="2020" name="Stud. Mycol.">
        <title>101 Dothideomycetes genomes: a test case for predicting lifestyles and emergence of pathogens.</title>
        <authorList>
            <person name="Haridas S."/>
            <person name="Albert R."/>
            <person name="Binder M."/>
            <person name="Bloem J."/>
            <person name="Labutti K."/>
            <person name="Salamov A."/>
            <person name="Andreopoulos B."/>
            <person name="Baker S."/>
            <person name="Barry K."/>
            <person name="Bills G."/>
            <person name="Bluhm B."/>
            <person name="Cannon C."/>
            <person name="Castanera R."/>
            <person name="Culley D."/>
            <person name="Daum C."/>
            <person name="Ezra D."/>
            <person name="Gonzalez J."/>
            <person name="Henrissat B."/>
            <person name="Kuo A."/>
            <person name="Liang C."/>
            <person name="Lipzen A."/>
            <person name="Lutzoni F."/>
            <person name="Magnuson J."/>
            <person name="Mondo S."/>
            <person name="Nolan M."/>
            <person name="Ohm R."/>
            <person name="Pangilinan J."/>
            <person name="Park H.-J."/>
            <person name="Ramirez L."/>
            <person name="Alfaro M."/>
            <person name="Sun H."/>
            <person name="Tritt A."/>
            <person name="Yoshinaga Y."/>
            <person name="Zwiers L.-H."/>
            <person name="Turgeon B."/>
            <person name="Goodwin S."/>
            <person name="Spatafora J."/>
            <person name="Crous P."/>
            <person name="Grigoriev I."/>
        </authorList>
    </citation>
    <scope>NUCLEOTIDE SEQUENCE</scope>
    <source>
        <strain evidence="9">CBS 107.79</strain>
    </source>
</reference>
<evidence type="ECO:0000256" key="1">
    <source>
        <dbReference type="ARBA" id="ARBA00010928"/>
    </source>
</evidence>
<feature type="domain" description="GFO/IDH/MocA-like oxidoreductase" evidence="7">
    <location>
        <begin position="150"/>
        <end position="262"/>
    </location>
</feature>
<gene>
    <name evidence="8" type="ORF">BU23DRAFT_512366</name>
    <name evidence="9" type="ORF">BU23DRAFT_534659</name>
</gene>
<evidence type="ECO:0000313" key="10">
    <source>
        <dbReference type="Proteomes" id="UP000800036"/>
    </source>
</evidence>
<dbReference type="EMBL" id="ML976704">
    <property type="protein sequence ID" value="KAF1970090.1"/>
    <property type="molecule type" value="Genomic_DNA"/>
</dbReference>
<sequence>MGSKTPFTLKWGIMATGHIAKNFVKDLLTDPAIRDVHDVCHEVVAVASSSSVQKAVDFCAKVNASTKTKVYGSYAELVADGEIDIVYIATPHSHHFQNAMLALEAGKPILCEKAFTVTSSQARKLVETARTKQLFLMEAVWTRFFPLSIKVRELVASGVIGAVYRVIADNSLNRVLPEGDLDFQDSHRMVNLDLAGGAMLDLGIYSLTWLMQILYHLQSDEKKEPPNVVAAINKYHTGADEMTSFILQFAKHKSMGIGMTALRIGSGVDYDFTGGPPIKIQGSAGEIQVMGPAFKPSAYRVIMKDGGGHIETVHCPIPKDQNRDNWGHGMYWEADECARCLRDGKLESDTLPLEESIVVMEVMESTLRQGGVEYPQPITTDIYDRLSSLNTGRR</sequence>
<organism evidence="9 10">
    <name type="scientific">Bimuria novae-zelandiae CBS 107.79</name>
    <dbReference type="NCBI Taxonomy" id="1447943"/>
    <lineage>
        <taxon>Eukaryota</taxon>
        <taxon>Fungi</taxon>
        <taxon>Dikarya</taxon>
        <taxon>Ascomycota</taxon>
        <taxon>Pezizomycotina</taxon>
        <taxon>Dothideomycetes</taxon>
        <taxon>Pleosporomycetidae</taxon>
        <taxon>Pleosporales</taxon>
        <taxon>Massarineae</taxon>
        <taxon>Didymosphaeriaceae</taxon>
        <taxon>Bimuria</taxon>
    </lineage>
</organism>
<dbReference type="Gene3D" id="3.30.360.10">
    <property type="entry name" value="Dihydrodipicolinate Reductase, domain 2"/>
    <property type="match status" value="1"/>
</dbReference>
<evidence type="ECO:0000313" key="9">
    <source>
        <dbReference type="EMBL" id="KAF1972795.1"/>
    </source>
</evidence>
<evidence type="ECO:0000313" key="8">
    <source>
        <dbReference type="EMBL" id="KAF1970090.1"/>
    </source>
</evidence>
<dbReference type="InterPro" id="IPR000683">
    <property type="entry name" value="Gfo/Idh/MocA-like_OxRdtase_N"/>
</dbReference>
<dbReference type="InterPro" id="IPR036291">
    <property type="entry name" value="NAD(P)-bd_dom_sf"/>
</dbReference>
<dbReference type="SUPFAM" id="SSF55347">
    <property type="entry name" value="Glyceraldehyde-3-phosphate dehydrogenase-like, C-terminal domain"/>
    <property type="match status" value="1"/>
</dbReference>
<dbReference type="PANTHER" id="PTHR22604">
    <property type="entry name" value="OXIDOREDUCTASES"/>
    <property type="match status" value="1"/>
</dbReference>
<dbReference type="Pfam" id="PF01408">
    <property type="entry name" value="GFO_IDH_MocA"/>
    <property type="match status" value="1"/>
</dbReference>
<dbReference type="Proteomes" id="UP000800036">
    <property type="component" value="Unassembled WGS sequence"/>
</dbReference>
<dbReference type="InterPro" id="IPR055170">
    <property type="entry name" value="GFO_IDH_MocA-like_dom"/>
</dbReference>
<evidence type="ECO:0000259" key="7">
    <source>
        <dbReference type="Pfam" id="PF22725"/>
    </source>
</evidence>
<protein>
    <recommendedName>
        <fullName evidence="3">D-xylose 1-dehydrogenase (NADP(+), D-xylono-1,5-lactone-forming)</fullName>
        <ecNumber evidence="3">1.1.1.179</ecNumber>
    </recommendedName>
    <alternativeName>
        <fullName evidence="4">D-xylose-NADP dehydrogenase</fullName>
    </alternativeName>
</protein>
<comment type="catalytic activity">
    <reaction evidence="5">
        <text>D-xylose + NADP(+) = D-xylono-1,5-lactone + NADPH + H(+)</text>
        <dbReference type="Rhea" id="RHEA:22000"/>
        <dbReference type="ChEBI" id="CHEBI:15378"/>
        <dbReference type="ChEBI" id="CHEBI:15867"/>
        <dbReference type="ChEBI" id="CHEBI:53455"/>
        <dbReference type="ChEBI" id="CHEBI:57783"/>
        <dbReference type="ChEBI" id="CHEBI:58349"/>
        <dbReference type="EC" id="1.1.1.179"/>
    </reaction>
</comment>
<dbReference type="EC" id="1.1.1.179" evidence="3"/>
<comment type="similarity">
    <text evidence="1">Belongs to the Gfo/Idh/MocA family.</text>
</comment>